<sequence>MVKIFIDPGHGGQDSGTTGNGLKEKELTLEIATRIKNLLLSEYNNATVKMSRTDDTYLTLTERTSSANAWGADYFLSIHINAGGGEGYEDYIYPGIGGVTKVYQSNIHSEIMKLVNFKDRGEKTANFHVLRESNMPALLTENGFIDNSRDATKLKSASFIEAIARGHVNGIAKSFALTKKNTAVYHIVVYGDTVYSLSKKYGSTISQIKNWNGLDDDYKIIVGDKIRVK</sequence>
<dbReference type="RefSeq" id="WP_104849470.1">
    <property type="nucleotide sequence ID" value="NZ_PKOZ01000005.1"/>
</dbReference>
<dbReference type="SUPFAM" id="SSF53187">
    <property type="entry name" value="Zn-dependent exopeptidases"/>
    <property type="match status" value="1"/>
</dbReference>
<comment type="caution">
    <text evidence="3">The sequence shown here is derived from an EMBL/GenBank/DDBJ whole genome shotgun (WGS) entry which is preliminary data.</text>
</comment>
<protein>
    <submittedName>
        <fullName evidence="3">N-acetylmuramoyl-L-alanine amidase</fullName>
    </submittedName>
</protein>
<evidence type="ECO:0000313" key="4">
    <source>
        <dbReference type="Proteomes" id="UP000239663"/>
    </source>
</evidence>
<dbReference type="Pfam" id="PF01520">
    <property type="entry name" value="Amidase_3"/>
    <property type="match status" value="1"/>
</dbReference>
<keyword evidence="1" id="KW-0378">Hydrolase</keyword>
<dbReference type="SUPFAM" id="SSF54106">
    <property type="entry name" value="LysM domain"/>
    <property type="match status" value="1"/>
</dbReference>
<keyword evidence="4" id="KW-1185">Reference proteome</keyword>
<dbReference type="SMART" id="SM00257">
    <property type="entry name" value="LysM"/>
    <property type="match status" value="1"/>
</dbReference>
<evidence type="ECO:0000256" key="1">
    <source>
        <dbReference type="ARBA" id="ARBA00022801"/>
    </source>
</evidence>
<evidence type="ECO:0000259" key="2">
    <source>
        <dbReference type="PROSITE" id="PS51782"/>
    </source>
</evidence>
<dbReference type="CDD" id="cd00118">
    <property type="entry name" value="LysM"/>
    <property type="match status" value="1"/>
</dbReference>
<dbReference type="CDD" id="cd02696">
    <property type="entry name" value="MurNAc-LAA"/>
    <property type="match status" value="1"/>
</dbReference>
<organism evidence="3 4">
    <name type="scientific">Pradoshia eiseniae</name>
    <dbReference type="NCBI Taxonomy" id="2064768"/>
    <lineage>
        <taxon>Bacteria</taxon>
        <taxon>Bacillati</taxon>
        <taxon>Bacillota</taxon>
        <taxon>Bacilli</taxon>
        <taxon>Bacillales</taxon>
        <taxon>Bacillaceae</taxon>
        <taxon>Pradoshia</taxon>
    </lineage>
</organism>
<dbReference type="OrthoDB" id="9763643at2"/>
<gene>
    <name evidence="3" type="ORF">CYL18_10535</name>
</gene>
<dbReference type="InterPro" id="IPR002508">
    <property type="entry name" value="MurNAc-LAA_cat"/>
</dbReference>
<dbReference type="Gene3D" id="3.40.630.40">
    <property type="entry name" value="Zn-dependent exopeptidases"/>
    <property type="match status" value="1"/>
</dbReference>
<dbReference type="EMBL" id="PKOZ01000005">
    <property type="protein sequence ID" value="PQD95211.1"/>
    <property type="molecule type" value="Genomic_DNA"/>
</dbReference>
<accession>A0A2S7MZF7</accession>
<reference evidence="3 4" key="1">
    <citation type="submission" date="2017-12" db="EMBL/GenBank/DDBJ databases">
        <title>Taxonomic description and draft genome of Pradoshia cofamensis Gen. nov., sp. nov., a thermotolerant bacillale isolated from anterior gut of earthworm Eisenia fetida.</title>
        <authorList>
            <person name="Saha T."/>
            <person name="Chakraborty R."/>
        </authorList>
    </citation>
    <scope>NUCLEOTIDE SEQUENCE [LARGE SCALE GENOMIC DNA]</scope>
    <source>
        <strain evidence="3 4">EAG3</strain>
    </source>
</reference>
<dbReference type="SMART" id="SM00646">
    <property type="entry name" value="Ami_3"/>
    <property type="match status" value="1"/>
</dbReference>
<dbReference type="InterPro" id="IPR036779">
    <property type="entry name" value="LysM_dom_sf"/>
</dbReference>
<dbReference type="InterPro" id="IPR018392">
    <property type="entry name" value="LysM"/>
</dbReference>
<name>A0A2S7MZF7_9BACI</name>
<dbReference type="Proteomes" id="UP000239663">
    <property type="component" value="Unassembled WGS sequence"/>
</dbReference>
<evidence type="ECO:0000313" key="3">
    <source>
        <dbReference type="EMBL" id="PQD95211.1"/>
    </source>
</evidence>
<dbReference type="GO" id="GO:0008745">
    <property type="term" value="F:N-acetylmuramoyl-L-alanine amidase activity"/>
    <property type="evidence" value="ECO:0007669"/>
    <property type="project" value="InterPro"/>
</dbReference>
<feature type="domain" description="LysM" evidence="2">
    <location>
        <begin position="184"/>
        <end position="228"/>
    </location>
</feature>
<proteinExistence type="predicted"/>
<dbReference type="PANTHER" id="PTHR30404:SF0">
    <property type="entry name" value="N-ACETYLMURAMOYL-L-ALANINE AMIDASE AMIC"/>
    <property type="match status" value="1"/>
</dbReference>
<dbReference type="InterPro" id="IPR050695">
    <property type="entry name" value="N-acetylmuramoyl_amidase_3"/>
</dbReference>
<dbReference type="Pfam" id="PF01476">
    <property type="entry name" value="LysM"/>
    <property type="match status" value="1"/>
</dbReference>
<dbReference type="GO" id="GO:0009253">
    <property type="term" value="P:peptidoglycan catabolic process"/>
    <property type="evidence" value="ECO:0007669"/>
    <property type="project" value="InterPro"/>
</dbReference>
<dbReference type="GO" id="GO:0030288">
    <property type="term" value="C:outer membrane-bounded periplasmic space"/>
    <property type="evidence" value="ECO:0007669"/>
    <property type="project" value="TreeGrafter"/>
</dbReference>
<dbReference type="PANTHER" id="PTHR30404">
    <property type="entry name" value="N-ACETYLMURAMOYL-L-ALANINE AMIDASE"/>
    <property type="match status" value="1"/>
</dbReference>
<dbReference type="AlphaFoldDB" id="A0A2S7MZF7"/>
<dbReference type="Gene3D" id="3.10.350.10">
    <property type="entry name" value="LysM domain"/>
    <property type="match status" value="1"/>
</dbReference>
<dbReference type="PROSITE" id="PS51782">
    <property type="entry name" value="LYSM"/>
    <property type="match status" value="1"/>
</dbReference>